<comment type="caution">
    <text evidence="1">The sequence shown here is derived from an EMBL/GenBank/DDBJ whole genome shotgun (WGS) entry which is preliminary data.</text>
</comment>
<sequence length="91" mass="10214">MSGTKSRRAHSPELKAKVGLKALRRVKTINEIAQECEVHPVQVSQWKKGIREQAQRLVSCKRGPKPAATWHPVVSEIFALRSNFLGCTSQH</sequence>
<name>A0ABP7Q7L7_9GAMM</name>
<dbReference type="Proteomes" id="UP001501337">
    <property type="component" value="Unassembled WGS sequence"/>
</dbReference>
<proteinExistence type="predicted"/>
<keyword evidence="2" id="KW-1185">Reference proteome</keyword>
<gene>
    <name evidence="1" type="ORF">GCM10022278_38250</name>
</gene>
<evidence type="ECO:0000313" key="2">
    <source>
        <dbReference type="Proteomes" id="UP001501337"/>
    </source>
</evidence>
<dbReference type="InterPro" id="IPR010921">
    <property type="entry name" value="Trp_repressor/repl_initiator"/>
</dbReference>
<dbReference type="RefSeq" id="WP_425548634.1">
    <property type="nucleotide sequence ID" value="NZ_BAABBO010000021.1"/>
</dbReference>
<protein>
    <recommendedName>
        <fullName evidence="3">Transposase</fullName>
    </recommendedName>
</protein>
<evidence type="ECO:0008006" key="3">
    <source>
        <dbReference type="Google" id="ProtNLM"/>
    </source>
</evidence>
<reference evidence="2" key="1">
    <citation type="journal article" date="2019" name="Int. J. Syst. Evol. Microbiol.">
        <title>The Global Catalogue of Microorganisms (GCM) 10K type strain sequencing project: providing services to taxonomists for standard genome sequencing and annotation.</title>
        <authorList>
            <consortium name="The Broad Institute Genomics Platform"/>
            <consortium name="The Broad Institute Genome Sequencing Center for Infectious Disease"/>
            <person name="Wu L."/>
            <person name="Ma J."/>
        </authorList>
    </citation>
    <scope>NUCLEOTIDE SEQUENCE [LARGE SCALE GENOMIC DNA]</scope>
    <source>
        <strain evidence="2">JCM 17555</strain>
    </source>
</reference>
<evidence type="ECO:0000313" key="1">
    <source>
        <dbReference type="EMBL" id="GAA3977860.1"/>
    </source>
</evidence>
<organism evidence="1 2">
    <name type="scientific">Allohahella marinimesophila</name>
    <dbReference type="NCBI Taxonomy" id="1054972"/>
    <lineage>
        <taxon>Bacteria</taxon>
        <taxon>Pseudomonadati</taxon>
        <taxon>Pseudomonadota</taxon>
        <taxon>Gammaproteobacteria</taxon>
        <taxon>Oceanospirillales</taxon>
        <taxon>Hahellaceae</taxon>
        <taxon>Allohahella</taxon>
    </lineage>
</organism>
<dbReference type="EMBL" id="BAABBO010000021">
    <property type="protein sequence ID" value="GAA3977860.1"/>
    <property type="molecule type" value="Genomic_DNA"/>
</dbReference>
<accession>A0ABP7Q7L7</accession>
<dbReference type="SUPFAM" id="SSF48295">
    <property type="entry name" value="TrpR-like"/>
    <property type="match status" value="1"/>
</dbReference>